<reference evidence="5" key="1">
    <citation type="submission" date="2021-02" db="EMBL/GenBank/DDBJ databases">
        <authorList>
            <person name="Nowell W R."/>
        </authorList>
    </citation>
    <scope>NUCLEOTIDE SEQUENCE</scope>
</reference>
<organism evidence="5 6">
    <name type="scientific">Rotaria magnacalcarata</name>
    <dbReference type="NCBI Taxonomy" id="392030"/>
    <lineage>
        <taxon>Eukaryota</taxon>
        <taxon>Metazoa</taxon>
        <taxon>Spiralia</taxon>
        <taxon>Gnathifera</taxon>
        <taxon>Rotifera</taxon>
        <taxon>Eurotatoria</taxon>
        <taxon>Bdelloidea</taxon>
        <taxon>Philodinida</taxon>
        <taxon>Philodinidae</taxon>
        <taxon>Rotaria</taxon>
    </lineage>
</organism>
<evidence type="ECO:0000256" key="1">
    <source>
        <dbReference type="ARBA" id="ARBA00004123"/>
    </source>
</evidence>
<accession>A0A8S2YA08</accession>
<dbReference type="Pfam" id="PF08880">
    <property type="entry name" value="QLQ"/>
    <property type="match status" value="1"/>
</dbReference>
<dbReference type="InterPro" id="IPR014978">
    <property type="entry name" value="Gln-Leu-Gln_QLQ"/>
</dbReference>
<proteinExistence type="predicted"/>
<dbReference type="PROSITE" id="PS51666">
    <property type="entry name" value="QLQ"/>
    <property type="match status" value="1"/>
</dbReference>
<evidence type="ECO:0000256" key="3">
    <source>
        <dbReference type="SAM" id="MobiDB-lite"/>
    </source>
</evidence>
<protein>
    <recommendedName>
        <fullName evidence="4">QLQ domain-containing protein</fullName>
    </recommendedName>
</protein>
<dbReference type="AlphaFoldDB" id="A0A8S2YA08"/>
<feature type="compositionally biased region" description="Polar residues" evidence="3">
    <location>
        <begin position="22"/>
        <end position="31"/>
    </location>
</feature>
<feature type="non-terminal residue" evidence="5">
    <location>
        <position position="59"/>
    </location>
</feature>
<dbReference type="EMBL" id="CAJOBI010090949">
    <property type="protein sequence ID" value="CAF4541974.1"/>
    <property type="molecule type" value="Genomic_DNA"/>
</dbReference>
<dbReference type="GO" id="GO:0006355">
    <property type="term" value="P:regulation of DNA-templated transcription"/>
    <property type="evidence" value="ECO:0007669"/>
    <property type="project" value="InterPro"/>
</dbReference>
<comment type="caution">
    <text evidence="5">The sequence shown here is derived from an EMBL/GenBank/DDBJ whole genome shotgun (WGS) entry which is preliminary data.</text>
</comment>
<evidence type="ECO:0000259" key="4">
    <source>
        <dbReference type="PROSITE" id="PS51666"/>
    </source>
</evidence>
<feature type="compositionally biased region" description="Low complexity" evidence="3">
    <location>
        <begin position="1"/>
        <end position="17"/>
    </location>
</feature>
<evidence type="ECO:0000313" key="5">
    <source>
        <dbReference type="EMBL" id="CAF4541974.1"/>
    </source>
</evidence>
<feature type="domain" description="QLQ" evidence="4">
    <location>
        <begin position="35"/>
        <end position="59"/>
    </location>
</feature>
<evidence type="ECO:0000313" key="6">
    <source>
        <dbReference type="Proteomes" id="UP000676336"/>
    </source>
</evidence>
<feature type="region of interest" description="Disordered" evidence="3">
    <location>
        <begin position="1"/>
        <end position="31"/>
    </location>
</feature>
<gene>
    <name evidence="5" type="ORF">SMN809_LOCUS36659</name>
</gene>
<sequence length="59" mass="6784">MNQVPPSTSQQQQQQPPMYMSNPDNQMMSTSAPLTMNNAQLNLFNHQISAYKYLVRNQP</sequence>
<dbReference type="GO" id="GO:0005524">
    <property type="term" value="F:ATP binding"/>
    <property type="evidence" value="ECO:0007669"/>
    <property type="project" value="InterPro"/>
</dbReference>
<name>A0A8S2YA08_9BILA</name>
<dbReference type="GO" id="GO:0005634">
    <property type="term" value="C:nucleus"/>
    <property type="evidence" value="ECO:0007669"/>
    <property type="project" value="UniProtKB-SubCell"/>
</dbReference>
<evidence type="ECO:0000256" key="2">
    <source>
        <dbReference type="ARBA" id="ARBA00023242"/>
    </source>
</evidence>
<dbReference type="Proteomes" id="UP000676336">
    <property type="component" value="Unassembled WGS sequence"/>
</dbReference>
<comment type="subcellular location">
    <subcellularLocation>
        <location evidence="1">Nucleus</location>
    </subcellularLocation>
</comment>
<keyword evidence="2" id="KW-0539">Nucleus</keyword>